<sequence>MIKSAISLKAHAKINLHLEVLGKRSDGFHDIISVFAPISLADELLMQRKPDKKECKVLSPLAELPAENTITRAYEEFKNFTGISEGVSVRILKRIPEGAGLGGGSSDAASVLRGLNDMFSTGLTEEDLRVIALKIGSDVPFFLGNGAAVVRGRGETIKRVSVFSDCFGILIYPEIKSATPRAYNLLGRKESEILKPAFNPELFCGKDCREWPFFNSFEDVLFTEYPAIKKAKQDLLTNGADFALMSGAGSSVFGLFKDEKTVKNAYSKLLAEYGRCFFFLLLAF</sequence>
<evidence type="ECO:0000313" key="12">
    <source>
        <dbReference type="EMBL" id="EMB35939.1"/>
    </source>
</evidence>
<dbReference type="InterPro" id="IPR014721">
    <property type="entry name" value="Ribsml_uS5_D2-typ_fold_subgr"/>
</dbReference>
<evidence type="ECO:0000256" key="5">
    <source>
        <dbReference type="ARBA" id="ARBA00022741"/>
    </source>
</evidence>
<feature type="domain" description="GHMP kinase N-terminal" evidence="10">
    <location>
        <begin position="68"/>
        <end position="143"/>
    </location>
</feature>
<dbReference type="GO" id="GO:0050515">
    <property type="term" value="F:4-(cytidine 5'-diphospho)-2-C-methyl-D-erythritol kinase activity"/>
    <property type="evidence" value="ECO:0007669"/>
    <property type="project" value="UniProtKB-UniRule"/>
</dbReference>
<protein>
    <recommendedName>
        <fullName evidence="3 9">4-diphosphocytidyl-2-C-methyl-D-erythritol kinase</fullName>
        <shortName evidence="9">CMK</shortName>
        <ecNumber evidence="2 9">2.7.1.148</ecNumber>
    </recommendedName>
    <alternativeName>
        <fullName evidence="8 9">4-(cytidine-5'-diphospho)-2-C-methyl-D-erythritol kinase</fullName>
    </alternativeName>
</protein>
<evidence type="ECO:0000256" key="6">
    <source>
        <dbReference type="ARBA" id="ARBA00022777"/>
    </source>
</evidence>
<dbReference type="RefSeq" id="WP_002682641.1">
    <property type="nucleotide sequence ID" value="NZ_CM001795.1"/>
</dbReference>
<dbReference type="EC" id="2.7.1.148" evidence="2 9"/>
<dbReference type="Gene3D" id="3.30.230.10">
    <property type="match status" value="1"/>
</dbReference>
<dbReference type="PATRIC" id="fig|999432.5.peg.135"/>
<dbReference type="InterPro" id="IPR020568">
    <property type="entry name" value="Ribosomal_Su5_D2-typ_SF"/>
</dbReference>
<accession>A0A0E2E7F8</accession>
<dbReference type="Proteomes" id="UP000011705">
    <property type="component" value="Chromosome"/>
</dbReference>
<comment type="pathway">
    <text evidence="9">Isoprenoid biosynthesis; isopentenyl diphosphate biosynthesis via DXP pathway; isopentenyl diphosphate from 1-deoxy-D-xylulose 5-phosphate: step 3/6.</text>
</comment>
<dbReference type="Gene3D" id="3.30.70.890">
    <property type="entry name" value="GHMP kinase, C-terminal domain"/>
    <property type="match status" value="1"/>
</dbReference>
<dbReference type="PANTHER" id="PTHR43527:SF2">
    <property type="entry name" value="4-DIPHOSPHOCYTIDYL-2-C-METHYL-D-ERYTHRITOL KINASE, CHLOROPLASTIC"/>
    <property type="match status" value="1"/>
</dbReference>
<dbReference type="EMBL" id="AGDV01000001">
    <property type="protein sequence ID" value="EMB35939.1"/>
    <property type="molecule type" value="Genomic_DNA"/>
</dbReference>
<dbReference type="GO" id="GO:0016114">
    <property type="term" value="P:terpenoid biosynthetic process"/>
    <property type="evidence" value="ECO:0007669"/>
    <property type="project" value="UniProtKB-UniRule"/>
</dbReference>
<comment type="similarity">
    <text evidence="1 9">Belongs to the GHMP kinase family. IspE subfamily.</text>
</comment>
<dbReference type="SUPFAM" id="SSF55060">
    <property type="entry name" value="GHMP Kinase, C-terminal domain"/>
    <property type="match status" value="1"/>
</dbReference>
<name>A0A0E2E7F8_TREDN</name>
<dbReference type="InterPro" id="IPR004424">
    <property type="entry name" value="IspE"/>
</dbReference>
<dbReference type="PANTHER" id="PTHR43527">
    <property type="entry name" value="4-DIPHOSPHOCYTIDYL-2-C-METHYL-D-ERYTHRITOL KINASE, CHLOROPLASTIC"/>
    <property type="match status" value="1"/>
</dbReference>
<dbReference type="InterPro" id="IPR036554">
    <property type="entry name" value="GHMP_kinase_C_sf"/>
</dbReference>
<dbReference type="HAMAP" id="MF_00061">
    <property type="entry name" value="IspE"/>
    <property type="match status" value="1"/>
</dbReference>
<evidence type="ECO:0000256" key="3">
    <source>
        <dbReference type="ARBA" id="ARBA00017473"/>
    </source>
</evidence>
<dbReference type="InterPro" id="IPR013750">
    <property type="entry name" value="GHMP_kinase_C_dom"/>
</dbReference>
<comment type="caution">
    <text evidence="12">The sequence shown here is derived from an EMBL/GenBank/DDBJ whole genome shotgun (WGS) entry which is preliminary data.</text>
</comment>
<keyword evidence="6 9" id="KW-0418">Kinase</keyword>
<dbReference type="HOGENOM" id="CLU_053057_1_1_12"/>
<evidence type="ECO:0000256" key="2">
    <source>
        <dbReference type="ARBA" id="ARBA00012052"/>
    </source>
</evidence>
<evidence type="ECO:0000256" key="4">
    <source>
        <dbReference type="ARBA" id="ARBA00022679"/>
    </source>
</evidence>
<organism evidence="12">
    <name type="scientific">Treponema denticola H-22</name>
    <dbReference type="NCBI Taxonomy" id="999432"/>
    <lineage>
        <taxon>Bacteria</taxon>
        <taxon>Pseudomonadati</taxon>
        <taxon>Spirochaetota</taxon>
        <taxon>Spirochaetia</taxon>
        <taxon>Spirochaetales</taxon>
        <taxon>Treponemataceae</taxon>
        <taxon>Treponema</taxon>
    </lineage>
</organism>
<dbReference type="Pfam" id="PF00288">
    <property type="entry name" value="GHMP_kinases_N"/>
    <property type="match status" value="1"/>
</dbReference>
<evidence type="ECO:0000259" key="10">
    <source>
        <dbReference type="Pfam" id="PF00288"/>
    </source>
</evidence>
<dbReference type="GO" id="GO:0005524">
    <property type="term" value="F:ATP binding"/>
    <property type="evidence" value="ECO:0007669"/>
    <property type="project" value="UniProtKB-UniRule"/>
</dbReference>
<dbReference type="NCBIfam" id="TIGR00154">
    <property type="entry name" value="ispE"/>
    <property type="match status" value="1"/>
</dbReference>
<evidence type="ECO:0000256" key="8">
    <source>
        <dbReference type="ARBA" id="ARBA00032554"/>
    </source>
</evidence>
<proteinExistence type="inferred from homology"/>
<evidence type="ECO:0000259" key="11">
    <source>
        <dbReference type="Pfam" id="PF08544"/>
    </source>
</evidence>
<dbReference type="AlphaFoldDB" id="A0A0E2E7F8"/>
<evidence type="ECO:0000256" key="9">
    <source>
        <dbReference type="HAMAP-Rule" id="MF_00061"/>
    </source>
</evidence>
<evidence type="ECO:0000256" key="7">
    <source>
        <dbReference type="ARBA" id="ARBA00022840"/>
    </source>
</evidence>
<keyword evidence="5 9" id="KW-0547">Nucleotide-binding</keyword>
<feature type="binding site" evidence="9">
    <location>
        <begin position="96"/>
        <end position="106"/>
    </location>
    <ligand>
        <name>ATP</name>
        <dbReference type="ChEBI" id="CHEBI:30616"/>
    </ligand>
</feature>
<feature type="active site" evidence="9">
    <location>
        <position position="13"/>
    </location>
</feature>
<gene>
    <name evidence="9" type="primary">ispE</name>
    <name evidence="12" type="ORF">HMPREF9726_00131</name>
</gene>
<dbReference type="GO" id="GO:0019288">
    <property type="term" value="P:isopentenyl diphosphate biosynthetic process, methylerythritol 4-phosphate pathway"/>
    <property type="evidence" value="ECO:0007669"/>
    <property type="project" value="UniProtKB-UniRule"/>
</dbReference>
<dbReference type="PIRSF" id="PIRSF010376">
    <property type="entry name" value="IspE"/>
    <property type="match status" value="1"/>
</dbReference>
<dbReference type="SUPFAM" id="SSF54211">
    <property type="entry name" value="Ribosomal protein S5 domain 2-like"/>
    <property type="match status" value="1"/>
</dbReference>
<evidence type="ECO:0000256" key="1">
    <source>
        <dbReference type="ARBA" id="ARBA00009684"/>
    </source>
</evidence>
<comment type="function">
    <text evidence="9">Catalyzes the phosphorylation of the position 2 hydroxy group of 4-diphosphocytidyl-2C-methyl-D-erythritol.</text>
</comment>
<dbReference type="UniPathway" id="UPA00056">
    <property type="reaction ID" value="UER00094"/>
</dbReference>
<dbReference type="Pfam" id="PF08544">
    <property type="entry name" value="GHMP_kinases_C"/>
    <property type="match status" value="1"/>
</dbReference>
<dbReference type="InterPro" id="IPR006204">
    <property type="entry name" value="GHMP_kinase_N_dom"/>
</dbReference>
<feature type="domain" description="GHMP kinase C-terminal" evidence="11">
    <location>
        <begin position="214"/>
        <end position="273"/>
    </location>
</feature>
<keyword evidence="9" id="KW-0414">Isoprene biosynthesis</keyword>
<feature type="active site" evidence="9">
    <location>
        <position position="138"/>
    </location>
</feature>
<comment type="catalytic activity">
    <reaction evidence="9">
        <text>4-CDP-2-C-methyl-D-erythritol + ATP = 4-CDP-2-C-methyl-D-erythritol 2-phosphate + ADP + H(+)</text>
        <dbReference type="Rhea" id="RHEA:18437"/>
        <dbReference type="ChEBI" id="CHEBI:15378"/>
        <dbReference type="ChEBI" id="CHEBI:30616"/>
        <dbReference type="ChEBI" id="CHEBI:57823"/>
        <dbReference type="ChEBI" id="CHEBI:57919"/>
        <dbReference type="ChEBI" id="CHEBI:456216"/>
        <dbReference type="EC" id="2.7.1.148"/>
    </reaction>
</comment>
<reference evidence="12" key="1">
    <citation type="submission" date="2012-01" db="EMBL/GenBank/DDBJ databases">
        <title>The Genome Sequence of Treponema denticola H-22.</title>
        <authorList>
            <consortium name="The Broad Institute Genome Sequencing Platform"/>
            <person name="Earl A."/>
            <person name="Ward D."/>
            <person name="Feldgarden M."/>
            <person name="Gevers D."/>
            <person name="Blanton J.M."/>
            <person name="Fenno C.J."/>
            <person name="Baranova O.V."/>
            <person name="Mathney J."/>
            <person name="Dewhirst F.E."/>
            <person name="Izard J."/>
            <person name="Young S.K."/>
            <person name="Zeng Q."/>
            <person name="Gargeya S."/>
            <person name="Fitzgerald M."/>
            <person name="Haas B."/>
            <person name="Abouelleil A."/>
            <person name="Alvarado L."/>
            <person name="Arachchi H.M."/>
            <person name="Berlin A."/>
            <person name="Chapman S.B."/>
            <person name="Gearin G."/>
            <person name="Goldberg J."/>
            <person name="Griggs A."/>
            <person name="Gujja S."/>
            <person name="Hansen M."/>
            <person name="Heiman D."/>
            <person name="Howarth C."/>
            <person name="Larimer J."/>
            <person name="Lui A."/>
            <person name="MacDonald P.J.P."/>
            <person name="McCowen C."/>
            <person name="Montmayeur A."/>
            <person name="Murphy C."/>
            <person name="Neiman D."/>
            <person name="Pearson M."/>
            <person name="Priest M."/>
            <person name="Roberts A."/>
            <person name="Saif S."/>
            <person name="Shea T."/>
            <person name="Sisk P."/>
            <person name="Stolte C."/>
            <person name="Sykes S."/>
            <person name="Wortman J."/>
            <person name="Nusbaum C."/>
            <person name="Birren B."/>
        </authorList>
    </citation>
    <scope>NUCLEOTIDE SEQUENCE [LARGE SCALE GENOMIC DNA]</scope>
    <source>
        <strain evidence="12">H-22</strain>
    </source>
</reference>
<keyword evidence="4 9" id="KW-0808">Transferase</keyword>
<keyword evidence="7 9" id="KW-0067">ATP-binding</keyword>